<comment type="caution">
    <text evidence="4">The sequence shown here is derived from an EMBL/GenBank/DDBJ whole genome shotgun (WGS) entry which is preliminary data.</text>
</comment>
<evidence type="ECO:0000313" key="4">
    <source>
        <dbReference type="EMBL" id="MFC5057282.1"/>
    </source>
</evidence>
<name>A0ABV9Y6L1_9PSEU</name>
<gene>
    <name evidence="4" type="ORF">ACFPFM_26495</name>
</gene>
<dbReference type="Gene3D" id="3.40.50.12780">
    <property type="entry name" value="N-terminal domain of ligase-like"/>
    <property type="match status" value="1"/>
</dbReference>
<dbReference type="RefSeq" id="WP_344037185.1">
    <property type="nucleotide sequence ID" value="NZ_BAAAKE010000006.1"/>
</dbReference>
<dbReference type="InterPro" id="IPR042099">
    <property type="entry name" value="ANL_N_sf"/>
</dbReference>
<accession>A0ABV9Y6L1</accession>
<keyword evidence="5" id="KW-1185">Reference proteome</keyword>
<evidence type="ECO:0000313" key="5">
    <source>
        <dbReference type="Proteomes" id="UP001595833"/>
    </source>
</evidence>
<dbReference type="InterPro" id="IPR040097">
    <property type="entry name" value="FAAL/FAAC"/>
</dbReference>
<sequence>MTVVLTRTGTVADAVRRWAGERGNRTAFTFVDHDLDPLGAPVSITWAELDARARGVAFELRKRCVPGDRALLLLPQGIDYVVAFVGCLYADVLAVPLFPVSGDGHRDRLDGVLRDCAPRVALTAAPVDLGLDAVVVGRVPPSAAPLPEGRAGGPAYLQYTSGSTRAPAGVVVTDRNFRVNVRQALTAYGLADAAASPVSWLPLFHDMGLVLGVGVALTTGVEAVLMDPLAFLYRPSRWLRAMHGRRDVITAAPNFAYDLCVRRVAEAERSALDLSGVVAMINGSEPVHAGTLARFQEAFAPCGLRPDAQRPSYGLAEATVFVTASDGPATTSFDRGALALGRAEPQPDPARASVLVDCGRAVDQHVAIVDPATGEPAPADRVGEIWVCGDNVTPGYWSGGDFTGGGDGDDGFGAELAAPGLPRGPWLRTGDLGVLHDGRLHVVGRIKDLIVIDGRNHYPQDVEAVAERADEVIRRGHVAAFAVPAGDGEALVVVAERSAESPRAAVDQAGVRNRVRAAVSRHHDVRVRDVLVVEPGSVPRTSSGKLSRAACRDRYLAGLLPAS</sequence>
<dbReference type="CDD" id="cd05931">
    <property type="entry name" value="FAAL"/>
    <property type="match status" value="1"/>
</dbReference>
<dbReference type="Pfam" id="PF00501">
    <property type="entry name" value="AMP-binding"/>
    <property type="match status" value="1"/>
</dbReference>
<evidence type="ECO:0000256" key="1">
    <source>
        <dbReference type="ARBA" id="ARBA00006432"/>
    </source>
</evidence>
<dbReference type="SUPFAM" id="SSF56801">
    <property type="entry name" value="Acetyl-CoA synthetase-like"/>
    <property type="match status" value="1"/>
</dbReference>
<dbReference type="InterPro" id="IPR045851">
    <property type="entry name" value="AMP-bd_C_sf"/>
</dbReference>
<reference evidence="5" key="1">
    <citation type="journal article" date="2019" name="Int. J. Syst. Evol. Microbiol.">
        <title>The Global Catalogue of Microorganisms (GCM) 10K type strain sequencing project: providing services to taxonomists for standard genome sequencing and annotation.</title>
        <authorList>
            <consortium name="The Broad Institute Genomics Platform"/>
            <consortium name="The Broad Institute Genome Sequencing Center for Infectious Disease"/>
            <person name="Wu L."/>
            <person name="Ma J."/>
        </authorList>
    </citation>
    <scope>NUCLEOTIDE SEQUENCE [LARGE SCALE GENOMIC DNA]</scope>
    <source>
        <strain evidence="5">KCTC 12848</strain>
    </source>
</reference>
<evidence type="ECO:0000259" key="3">
    <source>
        <dbReference type="Pfam" id="PF00501"/>
    </source>
</evidence>
<dbReference type="Proteomes" id="UP001595833">
    <property type="component" value="Unassembled WGS sequence"/>
</dbReference>
<dbReference type="Gene3D" id="3.30.300.30">
    <property type="match status" value="1"/>
</dbReference>
<dbReference type="PANTHER" id="PTHR22754:SF32">
    <property type="entry name" value="DISCO-INTERACTING PROTEIN 2"/>
    <property type="match status" value="1"/>
</dbReference>
<organism evidence="4 5">
    <name type="scientific">Saccharothrix xinjiangensis</name>
    <dbReference type="NCBI Taxonomy" id="204798"/>
    <lineage>
        <taxon>Bacteria</taxon>
        <taxon>Bacillati</taxon>
        <taxon>Actinomycetota</taxon>
        <taxon>Actinomycetes</taxon>
        <taxon>Pseudonocardiales</taxon>
        <taxon>Pseudonocardiaceae</taxon>
        <taxon>Saccharothrix</taxon>
    </lineage>
</organism>
<evidence type="ECO:0000256" key="2">
    <source>
        <dbReference type="ARBA" id="ARBA00022598"/>
    </source>
</evidence>
<dbReference type="PANTHER" id="PTHR22754">
    <property type="entry name" value="DISCO-INTERACTING PROTEIN 2 DIP2 -RELATED"/>
    <property type="match status" value="1"/>
</dbReference>
<protein>
    <submittedName>
        <fullName evidence="4">Fatty acyl-AMP ligase</fullName>
    </submittedName>
</protein>
<dbReference type="InterPro" id="IPR000873">
    <property type="entry name" value="AMP-dep_synth/lig_dom"/>
</dbReference>
<dbReference type="GO" id="GO:0016874">
    <property type="term" value="F:ligase activity"/>
    <property type="evidence" value="ECO:0007669"/>
    <property type="project" value="UniProtKB-KW"/>
</dbReference>
<comment type="similarity">
    <text evidence="1">Belongs to the ATP-dependent AMP-binding enzyme family.</text>
</comment>
<feature type="domain" description="AMP-dependent synthetase/ligase" evidence="3">
    <location>
        <begin position="16"/>
        <end position="397"/>
    </location>
</feature>
<dbReference type="EMBL" id="JBHSJB010000027">
    <property type="protein sequence ID" value="MFC5057282.1"/>
    <property type="molecule type" value="Genomic_DNA"/>
</dbReference>
<proteinExistence type="inferred from homology"/>
<keyword evidence="2 4" id="KW-0436">Ligase</keyword>